<proteinExistence type="predicted"/>
<evidence type="ECO:0000256" key="3">
    <source>
        <dbReference type="SAM" id="MobiDB-lite"/>
    </source>
</evidence>
<dbReference type="GO" id="GO:0016787">
    <property type="term" value="F:hydrolase activity"/>
    <property type="evidence" value="ECO:0007669"/>
    <property type="project" value="UniProtKB-KW"/>
</dbReference>
<dbReference type="Pfam" id="PF00665">
    <property type="entry name" value="rve"/>
    <property type="match status" value="1"/>
</dbReference>
<dbReference type="Pfam" id="PF07727">
    <property type="entry name" value="RVT_2"/>
    <property type="match status" value="1"/>
</dbReference>
<dbReference type="PANTHER" id="PTHR42648">
    <property type="entry name" value="TRANSPOSASE, PUTATIVE-RELATED"/>
    <property type="match status" value="1"/>
</dbReference>
<dbReference type="InterPro" id="IPR036397">
    <property type="entry name" value="RNaseH_sf"/>
</dbReference>
<dbReference type="InterPro" id="IPR012337">
    <property type="entry name" value="RNaseH-like_sf"/>
</dbReference>
<dbReference type="SUPFAM" id="SSF53098">
    <property type="entry name" value="Ribonuclease H-like"/>
    <property type="match status" value="1"/>
</dbReference>
<feature type="compositionally biased region" description="Polar residues" evidence="3">
    <location>
        <begin position="386"/>
        <end position="395"/>
    </location>
</feature>
<keyword evidence="2" id="KW-0378">Hydrolase</keyword>
<feature type="compositionally biased region" description="Basic residues" evidence="3">
    <location>
        <begin position="871"/>
        <end position="886"/>
    </location>
</feature>
<gene>
    <name evidence="5" type="ORF">U9M48_000908</name>
</gene>
<evidence type="ECO:0000256" key="1">
    <source>
        <dbReference type="ARBA" id="ARBA00022723"/>
    </source>
</evidence>
<reference evidence="5 6" key="1">
    <citation type="submission" date="2024-02" db="EMBL/GenBank/DDBJ databases">
        <title>High-quality chromosome-scale genome assembly of Pensacola bahiagrass (Paspalum notatum Flugge var. saurae).</title>
        <authorList>
            <person name="Vega J.M."/>
            <person name="Podio M."/>
            <person name="Orjuela J."/>
            <person name="Siena L.A."/>
            <person name="Pessino S.C."/>
            <person name="Combes M.C."/>
            <person name="Mariac C."/>
            <person name="Albertini E."/>
            <person name="Pupilli F."/>
            <person name="Ortiz J.P.A."/>
            <person name="Leblanc O."/>
        </authorList>
    </citation>
    <scope>NUCLEOTIDE SEQUENCE [LARGE SCALE GENOMIC DNA]</scope>
    <source>
        <strain evidence="5">R1</strain>
        <tissue evidence="5">Leaf</tissue>
    </source>
</reference>
<dbReference type="InterPro" id="IPR013103">
    <property type="entry name" value="RVT_2"/>
</dbReference>
<dbReference type="GO" id="GO:0003676">
    <property type="term" value="F:nucleic acid binding"/>
    <property type="evidence" value="ECO:0007669"/>
    <property type="project" value="InterPro"/>
</dbReference>
<dbReference type="AlphaFoldDB" id="A0AAQ3PMD6"/>
<dbReference type="EMBL" id="CP144745">
    <property type="protein sequence ID" value="WVZ49566.1"/>
    <property type="molecule type" value="Genomic_DNA"/>
</dbReference>
<dbReference type="SUPFAM" id="SSF56672">
    <property type="entry name" value="DNA/RNA polymerases"/>
    <property type="match status" value="1"/>
</dbReference>
<dbReference type="CDD" id="cd09272">
    <property type="entry name" value="RNase_HI_RT_Ty1"/>
    <property type="match status" value="1"/>
</dbReference>
<feature type="region of interest" description="Disordered" evidence="3">
    <location>
        <begin position="352"/>
        <end position="395"/>
    </location>
</feature>
<dbReference type="Gene3D" id="3.30.420.10">
    <property type="entry name" value="Ribonuclease H-like superfamily/Ribonuclease H"/>
    <property type="match status" value="1"/>
</dbReference>
<dbReference type="Proteomes" id="UP001341281">
    <property type="component" value="Chromosome 01"/>
</dbReference>
<evidence type="ECO:0000256" key="2">
    <source>
        <dbReference type="ARBA" id="ARBA00022801"/>
    </source>
</evidence>
<evidence type="ECO:0000313" key="6">
    <source>
        <dbReference type="Proteomes" id="UP001341281"/>
    </source>
</evidence>
<feature type="region of interest" description="Disordered" evidence="3">
    <location>
        <begin position="852"/>
        <end position="886"/>
    </location>
</feature>
<dbReference type="InterPro" id="IPR039537">
    <property type="entry name" value="Retrotran_Ty1/copia-like"/>
</dbReference>
<feature type="region of interest" description="Disordered" evidence="3">
    <location>
        <begin position="303"/>
        <end position="337"/>
    </location>
</feature>
<dbReference type="InterPro" id="IPR001584">
    <property type="entry name" value="Integrase_cat-core"/>
</dbReference>
<protein>
    <recommendedName>
        <fullName evidence="4">Integrase catalytic domain-containing protein</fullName>
    </recommendedName>
</protein>
<feature type="compositionally biased region" description="Polar residues" evidence="3">
    <location>
        <begin position="356"/>
        <end position="377"/>
    </location>
</feature>
<dbReference type="PROSITE" id="PS50994">
    <property type="entry name" value="INTEGRASE"/>
    <property type="match status" value="1"/>
</dbReference>
<feature type="domain" description="Integrase catalytic" evidence="4">
    <location>
        <begin position="47"/>
        <end position="213"/>
    </location>
</feature>
<dbReference type="GO" id="GO:0015074">
    <property type="term" value="P:DNA integration"/>
    <property type="evidence" value="ECO:0007669"/>
    <property type="project" value="InterPro"/>
</dbReference>
<feature type="compositionally biased region" description="Polar residues" evidence="3">
    <location>
        <begin position="852"/>
        <end position="863"/>
    </location>
</feature>
<name>A0AAQ3PMD6_PASNO</name>
<organism evidence="5 6">
    <name type="scientific">Paspalum notatum var. saurae</name>
    <dbReference type="NCBI Taxonomy" id="547442"/>
    <lineage>
        <taxon>Eukaryota</taxon>
        <taxon>Viridiplantae</taxon>
        <taxon>Streptophyta</taxon>
        <taxon>Embryophyta</taxon>
        <taxon>Tracheophyta</taxon>
        <taxon>Spermatophyta</taxon>
        <taxon>Magnoliopsida</taxon>
        <taxon>Liliopsida</taxon>
        <taxon>Poales</taxon>
        <taxon>Poaceae</taxon>
        <taxon>PACMAD clade</taxon>
        <taxon>Panicoideae</taxon>
        <taxon>Andropogonodae</taxon>
        <taxon>Paspaleae</taxon>
        <taxon>Paspalinae</taxon>
        <taxon>Paspalum</taxon>
    </lineage>
</organism>
<dbReference type="InterPro" id="IPR043502">
    <property type="entry name" value="DNA/RNA_pol_sf"/>
</dbReference>
<sequence length="886" mass="100786">MSTLKKVMKKDLVRGLKDITFEKDKLCSACQAGKQVANTHPSKTFMSTSRPLELLHMDLFGPTSYTSIGGNNYGFVIVDDFSRYTWVYFLEDKTEVAHVFSKFAKRAQNEFNTSIVKIRSDNGREFDNTNIEEYCDEVGIKHEFSATYTPQQNDVVERKNRTLITLARSMLDEYGTNEKFLAEAINTACYASNRLFPHRLLEKTPYELLNGRKPNISYFQVFGCKCYIYKKRQHLGKFQRRCDIGFLLGYSSKSKAYRVFNEATGLVEETYDVEFDESNGSQGAHVDVVDTDEEPLVDAMKNMPIGDIKPKEDDGEVQVVDQPSSSMAPQDGSEQDKILPNEDVHVPQEQVDEQAQDVSTPVRSPQVATQRRSQLTSGHPKELITGSPTRGVTTRSRNTAAFVQAYSFVSSIEPTTIDQALSDPDWVNAMHEELNNFTRNEVYLKLNQRELESLEPSGNKQDDEGNIVRNKARLVAKGYSQVEGIDFGETFAPIARLEAIRFLLAYASHHNMKLYQMDVKSAFLNGYINELVYVEQLPGFEDPNHPNHVYRLSKALYGLKQAPRAWYERLRDFLIEKGFTIGRVDTTLFTKKMDNDHFVCQVYVDDIIFGSTNEEHCTEFGKMMAKEFEMSMIGELTFFLGFQIKQLKEGTFIYQEKYTRDLLKRFKMDDCKPIETPMATNTKLDPDESGIKVDPTLYRSMIGLLLYICASRLDIMFSVCLCARFQVDPRESHLTAVKRILRYLKHTSSIGLWYPKGASFDLLGYTDSDFAGCRVERKSTSRGCYLLGHSLVSWSSKKQNCVSLSTAEAEYIAAGSSCAQLLYMKQTLKDYGVELTRIPLLCDNESAVKLTNNPVQHSSNQAHRYSPSLHKGPRRKGRHPLAKCGN</sequence>
<dbReference type="Pfam" id="PF25597">
    <property type="entry name" value="SH3_retrovirus"/>
    <property type="match status" value="1"/>
</dbReference>
<keyword evidence="6" id="KW-1185">Reference proteome</keyword>
<accession>A0AAQ3PMD6</accession>
<dbReference type="InterPro" id="IPR057670">
    <property type="entry name" value="SH3_retrovirus"/>
</dbReference>
<dbReference type="PANTHER" id="PTHR42648:SF21">
    <property type="entry name" value="CYSTEINE-RICH RLK (RECEPTOR-LIKE PROTEIN KINASE) 8"/>
    <property type="match status" value="1"/>
</dbReference>
<keyword evidence="1" id="KW-0479">Metal-binding</keyword>
<dbReference type="GO" id="GO:0046872">
    <property type="term" value="F:metal ion binding"/>
    <property type="evidence" value="ECO:0007669"/>
    <property type="project" value="UniProtKB-KW"/>
</dbReference>
<evidence type="ECO:0000259" key="4">
    <source>
        <dbReference type="PROSITE" id="PS50994"/>
    </source>
</evidence>
<evidence type="ECO:0000313" key="5">
    <source>
        <dbReference type="EMBL" id="WVZ49566.1"/>
    </source>
</evidence>